<evidence type="ECO:0000313" key="4">
    <source>
        <dbReference type="Proteomes" id="UP001528411"/>
    </source>
</evidence>
<dbReference type="PANTHER" id="PTHR35936:SF35">
    <property type="entry name" value="L-CYSTINE-BINDING PROTEIN TCYJ"/>
    <property type="match status" value="1"/>
</dbReference>
<dbReference type="PANTHER" id="PTHR35936">
    <property type="entry name" value="MEMBRANE-BOUND LYTIC MUREIN TRANSGLYCOSYLASE F"/>
    <property type="match status" value="1"/>
</dbReference>
<gene>
    <name evidence="3" type="ORF">PN838_19190</name>
</gene>
<evidence type="ECO:0000256" key="1">
    <source>
        <dbReference type="ARBA" id="ARBA00010333"/>
    </source>
</evidence>
<feature type="signal peptide" evidence="2">
    <location>
        <begin position="1"/>
        <end position="27"/>
    </location>
</feature>
<evidence type="ECO:0000256" key="2">
    <source>
        <dbReference type="SAM" id="SignalP"/>
    </source>
</evidence>
<dbReference type="SUPFAM" id="SSF53850">
    <property type="entry name" value="Periplasmic binding protein-like II"/>
    <property type="match status" value="1"/>
</dbReference>
<keyword evidence="2" id="KW-0732">Signal</keyword>
<accession>A0ABT5FG26</accession>
<dbReference type="Proteomes" id="UP001528411">
    <property type="component" value="Unassembled WGS sequence"/>
</dbReference>
<comment type="caution">
    <text evidence="3">The sequence shown here is derived from an EMBL/GenBank/DDBJ whole genome shotgun (WGS) entry which is preliminary data.</text>
</comment>
<dbReference type="Gene3D" id="3.40.190.10">
    <property type="entry name" value="Periplasmic binding protein-like II"/>
    <property type="match status" value="2"/>
</dbReference>
<organism evidence="3 4">
    <name type="scientific">Psychrosphaera algicola</name>
    <dbReference type="NCBI Taxonomy" id="3023714"/>
    <lineage>
        <taxon>Bacteria</taxon>
        <taxon>Pseudomonadati</taxon>
        <taxon>Pseudomonadota</taxon>
        <taxon>Gammaproteobacteria</taxon>
        <taxon>Alteromonadales</taxon>
        <taxon>Pseudoalteromonadaceae</taxon>
        <taxon>Psychrosphaera</taxon>
    </lineage>
</organism>
<dbReference type="EMBL" id="JAQOMS010000002">
    <property type="protein sequence ID" value="MDC2890483.1"/>
    <property type="molecule type" value="Genomic_DNA"/>
</dbReference>
<proteinExistence type="inferred from homology"/>
<reference evidence="3 4" key="1">
    <citation type="submission" date="2023-01" db="EMBL/GenBank/DDBJ databases">
        <title>Psychrosphaera sp. nov., isolated from marine algae.</title>
        <authorList>
            <person name="Bayburt H."/>
            <person name="Choi B.J."/>
            <person name="Kim J.M."/>
            <person name="Choi D.G."/>
            <person name="Jeon C.O."/>
        </authorList>
    </citation>
    <scope>NUCLEOTIDE SEQUENCE [LARGE SCALE GENOMIC DNA]</scope>
    <source>
        <strain evidence="3 4">G1-22</strain>
    </source>
</reference>
<feature type="chain" id="PRO_5046862336" evidence="2">
    <location>
        <begin position="28"/>
        <end position="200"/>
    </location>
</feature>
<sequence>MTIDAIKKLFLTCLLTAAFCMHFVVKAEPKIKLGVTERCPYVCAENSANQGVLVDIIKRIFEKKGVTVEIQFFPLNRAMRMLENNVIDGVVGILQRNALQLVYPAKSIGQVQYVMYTSGNSDWLYTGLNSLKGKILGVEAGKSYGIFDSYIQRHTKDNRVIYQNYGNNSTTNLLKLLENQYIDILFEDKNVLDFHLKRKK</sequence>
<dbReference type="RefSeq" id="WP_272181673.1">
    <property type="nucleotide sequence ID" value="NZ_JAQOMS010000002.1"/>
</dbReference>
<keyword evidence="4" id="KW-1185">Reference proteome</keyword>
<name>A0ABT5FG26_9GAMM</name>
<protein>
    <submittedName>
        <fullName evidence="3">Transporter substrate-binding domain-containing protein</fullName>
    </submittedName>
</protein>
<comment type="similarity">
    <text evidence="1">Belongs to the bacterial solute-binding protein 3 family.</text>
</comment>
<evidence type="ECO:0000313" key="3">
    <source>
        <dbReference type="EMBL" id="MDC2890483.1"/>
    </source>
</evidence>